<dbReference type="RefSeq" id="WP_066736380.1">
    <property type="nucleotide sequence ID" value="NZ_JAJCIQ010000002.1"/>
</dbReference>
<dbReference type="Pfam" id="PF02317">
    <property type="entry name" value="Octopine_DH"/>
    <property type="match status" value="1"/>
</dbReference>
<evidence type="ECO:0000313" key="4">
    <source>
        <dbReference type="Proteomes" id="UP001299546"/>
    </source>
</evidence>
<accession>A0ABS8DEY0</accession>
<dbReference type="Gene3D" id="1.10.1040.10">
    <property type="entry name" value="N-(1-d-carboxylethyl)-l-norvaline Dehydrogenase, domain 2"/>
    <property type="match status" value="1"/>
</dbReference>
<dbReference type="EMBL" id="JAJCIS010000002">
    <property type="protein sequence ID" value="MCB7386764.1"/>
    <property type="molecule type" value="Genomic_DNA"/>
</dbReference>
<keyword evidence="4" id="KW-1185">Reference proteome</keyword>
<feature type="domain" description="Ketopantoate reductase N-terminal" evidence="2">
    <location>
        <begin position="6"/>
        <end position="109"/>
    </location>
</feature>
<organism evidence="3 4">
    <name type="scientific">Bariatricus massiliensis</name>
    <dbReference type="NCBI Taxonomy" id="1745713"/>
    <lineage>
        <taxon>Bacteria</taxon>
        <taxon>Bacillati</taxon>
        <taxon>Bacillota</taxon>
        <taxon>Clostridia</taxon>
        <taxon>Lachnospirales</taxon>
        <taxon>Lachnospiraceae</taxon>
        <taxon>Bariatricus</taxon>
    </lineage>
</organism>
<protein>
    <submittedName>
        <fullName evidence="3">NAD/NADP octopine/nopaline dehydrogenase family protein</fullName>
    </submittedName>
</protein>
<gene>
    <name evidence="3" type="ORF">LIZ65_05640</name>
</gene>
<evidence type="ECO:0000259" key="2">
    <source>
        <dbReference type="Pfam" id="PF02558"/>
    </source>
</evidence>
<dbReference type="Proteomes" id="UP001299546">
    <property type="component" value="Unassembled WGS sequence"/>
</dbReference>
<dbReference type="Gene3D" id="3.40.50.720">
    <property type="entry name" value="NAD(P)-binding Rossmann-like Domain"/>
    <property type="match status" value="1"/>
</dbReference>
<sequence length="358" mass="39046">MTKKNVTIIGCGATGLATAAWYEMQGLTVTLCDAKEEFEDFKLIEEHGILSEGAFGITEPVPVHRMTTDICDSVKGAEYIIVCVSGKRQNEISSLIAPVLKDGQAVLFTPGNLGAVCLRRILDAFYEQKGYQDKKPTIISAETSGNLWACRITKPGCVVVALPAAVQKIAAYPAADTRKAVECFEGLLKAEPAKNVIEAVLNSPNLITHLAGTLLNVADIERKKEEFALFEDGLSETVISVFRLLERERNAVLSAYGLELYNSESCEVLMRTLMQEDTPEGLRLFKSLKGPSSMQHRYISEDAPYGTALLVSMARAADIAVPIAESLLTMASAVNQTDYYKCGRTLNSMNFSKEEIKG</sequence>
<dbReference type="SUPFAM" id="SSF48179">
    <property type="entry name" value="6-phosphogluconate dehydrogenase C-terminal domain-like"/>
    <property type="match status" value="1"/>
</dbReference>
<feature type="domain" description="Opine dehydrogenase" evidence="1">
    <location>
        <begin position="193"/>
        <end position="334"/>
    </location>
</feature>
<dbReference type="InterPro" id="IPR003421">
    <property type="entry name" value="Opine_DH"/>
</dbReference>
<dbReference type="InterPro" id="IPR051729">
    <property type="entry name" value="Opine/Lysopine_DH"/>
</dbReference>
<name>A0ABS8DEY0_9FIRM</name>
<evidence type="ECO:0000259" key="1">
    <source>
        <dbReference type="Pfam" id="PF02317"/>
    </source>
</evidence>
<dbReference type="InterPro" id="IPR013328">
    <property type="entry name" value="6PGD_dom2"/>
</dbReference>
<dbReference type="InterPro" id="IPR036291">
    <property type="entry name" value="NAD(P)-bd_dom_sf"/>
</dbReference>
<dbReference type="InterPro" id="IPR013332">
    <property type="entry name" value="KPR_N"/>
</dbReference>
<reference evidence="3 4" key="1">
    <citation type="submission" date="2021-10" db="EMBL/GenBank/DDBJ databases">
        <title>Collection of gut derived symbiotic bacterial strains cultured from healthy donors.</title>
        <authorList>
            <person name="Lin H."/>
            <person name="Littmann E."/>
            <person name="Kohout C."/>
            <person name="Pamer E.G."/>
        </authorList>
    </citation>
    <scope>NUCLEOTIDE SEQUENCE [LARGE SCALE GENOMIC DNA]</scope>
    <source>
        <strain evidence="3 4">DFI.1.165</strain>
    </source>
</reference>
<evidence type="ECO:0000313" key="3">
    <source>
        <dbReference type="EMBL" id="MCB7386764.1"/>
    </source>
</evidence>
<dbReference type="PANTHER" id="PTHR38015">
    <property type="entry name" value="BLR6086 PROTEIN"/>
    <property type="match status" value="1"/>
</dbReference>
<dbReference type="Pfam" id="PF02558">
    <property type="entry name" value="ApbA"/>
    <property type="match status" value="1"/>
</dbReference>
<dbReference type="PANTHER" id="PTHR38015:SF1">
    <property type="entry name" value="OPINE DEHYDROGENASE DOMAIN-CONTAINING PROTEIN"/>
    <property type="match status" value="1"/>
</dbReference>
<proteinExistence type="predicted"/>
<dbReference type="SUPFAM" id="SSF51735">
    <property type="entry name" value="NAD(P)-binding Rossmann-fold domains"/>
    <property type="match status" value="1"/>
</dbReference>
<comment type="caution">
    <text evidence="3">The sequence shown here is derived from an EMBL/GenBank/DDBJ whole genome shotgun (WGS) entry which is preliminary data.</text>
</comment>
<dbReference type="InterPro" id="IPR008927">
    <property type="entry name" value="6-PGluconate_DH-like_C_sf"/>
</dbReference>